<evidence type="ECO:0000313" key="3">
    <source>
        <dbReference type="WBParaSite" id="HPLM_0000006501-mRNA-1"/>
    </source>
</evidence>
<gene>
    <name evidence="1" type="ORF">HPLM_LOCUS66</name>
</gene>
<dbReference type="AlphaFoldDB" id="A0A0N4VS09"/>
<reference evidence="1 2" key="2">
    <citation type="submission" date="2018-11" db="EMBL/GenBank/DDBJ databases">
        <authorList>
            <consortium name="Pathogen Informatics"/>
        </authorList>
    </citation>
    <scope>NUCLEOTIDE SEQUENCE [LARGE SCALE GENOMIC DNA]</scope>
    <source>
        <strain evidence="1 2">MHpl1</strain>
    </source>
</reference>
<accession>A0A0N4VS09</accession>
<dbReference type="WBParaSite" id="HPLM_0000006501-mRNA-1">
    <property type="protein sequence ID" value="HPLM_0000006501-mRNA-1"/>
    <property type="gene ID" value="HPLM_0000006501"/>
</dbReference>
<organism evidence="3">
    <name type="scientific">Haemonchus placei</name>
    <name type="common">Barber's pole worm</name>
    <dbReference type="NCBI Taxonomy" id="6290"/>
    <lineage>
        <taxon>Eukaryota</taxon>
        <taxon>Metazoa</taxon>
        <taxon>Ecdysozoa</taxon>
        <taxon>Nematoda</taxon>
        <taxon>Chromadorea</taxon>
        <taxon>Rhabditida</taxon>
        <taxon>Rhabditina</taxon>
        <taxon>Rhabditomorpha</taxon>
        <taxon>Strongyloidea</taxon>
        <taxon>Trichostrongylidae</taxon>
        <taxon>Haemonchus</taxon>
    </lineage>
</organism>
<proteinExistence type="predicted"/>
<reference evidence="3" key="1">
    <citation type="submission" date="2017-02" db="UniProtKB">
        <authorList>
            <consortium name="WormBaseParasite"/>
        </authorList>
    </citation>
    <scope>IDENTIFICATION</scope>
</reference>
<dbReference type="EMBL" id="UZAF01000027">
    <property type="protein sequence ID" value="VDO04288.1"/>
    <property type="molecule type" value="Genomic_DNA"/>
</dbReference>
<name>A0A0N4VS09_HAEPC</name>
<evidence type="ECO:0000313" key="2">
    <source>
        <dbReference type="Proteomes" id="UP000268014"/>
    </source>
</evidence>
<sequence length="140" mass="15828">MIKVAWYYNDNVQSVVKQKKEATSVGRRCGARKAWSRAKVAKSRPSYCCEGEVYGKLNASQDEARWSKRRQICEGCKELWELFSSEATVGPIALLTGNDVFQVIGEMKFGKANGPIVVPTWKTLNGQTINWLTRIRTTDH</sequence>
<evidence type="ECO:0000313" key="1">
    <source>
        <dbReference type="EMBL" id="VDO04288.1"/>
    </source>
</evidence>
<keyword evidence="2" id="KW-1185">Reference proteome</keyword>
<dbReference type="Proteomes" id="UP000268014">
    <property type="component" value="Unassembled WGS sequence"/>
</dbReference>
<protein>
    <submittedName>
        <fullName evidence="3">SCP domain-containing protein</fullName>
    </submittedName>
</protein>